<accession>A0A6A5TNP3</accession>
<gene>
    <name evidence="2" type="ORF">CC80DRAFT_124561</name>
</gene>
<dbReference type="AlphaFoldDB" id="A0A6A5TNP3"/>
<feature type="compositionally biased region" description="Low complexity" evidence="1">
    <location>
        <begin position="25"/>
        <end position="36"/>
    </location>
</feature>
<dbReference type="EMBL" id="ML976999">
    <property type="protein sequence ID" value="KAF1954325.1"/>
    <property type="molecule type" value="Genomic_DNA"/>
</dbReference>
<keyword evidence="3" id="KW-1185">Reference proteome</keyword>
<feature type="compositionally biased region" description="Low complexity" evidence="1">
    <location>
        <begin position="64"/>
        <end position="83"/>
    </location>
</feature>
<reference evidence="2" key="1">
    <citation type="journal article" date="2020" name="Stud. Mycol.">
        <title>101 Dothideomycetes genomes: a test case for predicting lifestyles and emergence of pathogens.</title>
        <authorList>
            <person name="Haridas S."/>
            <person name="Albert R."/>
            <person name="Binder M."/>
            <person name="Bloem J."/>
            <person name="Labutti K."/>
            <person name="Salamov A."/>
            <person name="Andreopoulos B."/>
            <person name="Baker S."/>
            <person name="Barry K."/>
            <person name="Bills G."/>
            <person name="Bluhm B."/>
            <person name="Cannon C."/>
            <person name="Castanera R."/>
            <person name="Culley D."/>
            <person name="Daum C."/>
            <person name="Ezra D."/>
            <person name="Gonzalez J."/>
            <person name="Henrissat B."/>
            <person name="Kuo A."/>
            <person name="Liang C."/>
            <person name="Lipzen A."/>
            <person name="Lutzoni F."/>
            <person name="Magnuson J."/>
            <person name="Mondo S."/>
            <person name="Nolan M."/>
            <person name="Ohm R."/>
            <person name="Pangilinan J."/>
            <person name="Park H.-J."/>
            <person name="Ramirez L."/>
            <person name="Alfaro M."/>
            <person name="Sun H."/>
            <person name="Tritt A."/>
            <person name="Yoshinaga Y."/>
            <person name="Zwiers L.-H."/>
            <person name="Turgeon B."/>
            <person name="Goodwin S."/>
            <person name="Spatafora J."/>
            <person name="Crous P."/>
            <person name="Grigoriev I."/>
        </authorList>
    </citation>
    <scope>NUCLEOTIDE SEQUENCE</scope>
    <source>
        <strain evidence="2">CBS 675.92</strain>
    </source>
</reference>
<feature type="compositionally biased region" description="Pro residues" evidence="1">
    <location>
        <begin position="156"/>
        <end position="184"/>
    </location>
</feature>
<feature type="compositionally biased region" description="Low complexity" evidence="1">
    <location>
        <begin position="90"/>
        <end position="109"/>
    </location>
</feature>
<feature type="region of interest" description="Disordered" evidence="1">
    <location>
        <begin position="13"/>
        <end position="113"/>
    </location>
</feature>
<evidence type="ECO:0000313" key="2">
    <source>
        <dbReference type="EMBL" id="KAF1954325.1"/>
    </source>
</evidence>
<sequence length="184" mass="19872">LSHTLAFVKQINLPHKTESIEKQWPSSALFSSSALSPSPPSPMNARTRPRPPSAALPAAPPASRPAARAPTAATSVSTPTLPRQSPPRQQPRGLPSTRLLSSHRPPSSSMALPWSPATARLQWFRPRRRVMPARLLRLLSLTPRRALALVPKHTPTRPPSLPPPALPSRPWSPPVPLVSPSPPS</sequence>
<name>A0A6A5TNP3_9PLEO</name>
<evidence type="ECO:0000313" key="3">
    <source>
        <dbReference type="Proteomes" id="UP000800035"/>
    </source>
</evidence>
<feature type="region of interest" description="Disordered" evidence="1">
    <location>
        <begin position="149"/>
        <end position="184"/>
    </location>
</feature>
<proteinExistence type="predicted"/>
<organism evidence="2 3">
    <name type="scientific">Byssothecium circinans</name>
    <dbReference type="NCBI Taxonomy" id="147558"/>
    <lineage>
        <taxon>Eukaryota</taxon>
        <taxon>Fungi</taxon>
        <taxon>Dikarya</taxon>
        <taxon>Ascomycota</taxon>
        <taxon>Pezizomycotina</taxon>
        <taxon>Dothideomycetes</taxon>
        <taxon>Pleosporomycetidae</taxon>
        <taxon>Pleosporales</taxon>
        <taxon>Massarineae</taxon>
        <taxon>Massarinaceae</taxon>
        <taxon>Byssothecium</taxon>
    </lineage>
</organism>
<feature type="non-terminal residue" evidence="2">
    <location>
        <position position="1"/>
    </location>
</feature>
<protein>
    <submittedName>
        <fullName evidence="2">Uncharacterized protein</fullName>
    </submittedName>
</protein>
<dbReference type="Proteomes" id="UP000800035">
    <property type="component" value="Unassembled WGS sequence"/>
</dbReference>
<feature type="compositionally biased region" description="Pro residues" evidence="1">
    <location>
        <begin position="50"/>
        <end position="63"/>
    </location>
</feature>
<evidence type="ECO:0000256" key="1">
    <source>
        <dbReference type="SAM" id="MobiDB-lite"/>
    </source>
</evidence>